<reference evidence="6" key="1">
    <citation type="journal article" date="2019" name="Int. J. Syst. Evol. Microbiol.">
        <title>The Global Catalogue of Microorganisms (GCM) 10K type strain sequencing project: providing services to taxonomists for standard genome sequencing and annotation.</title>
        <authorList>
            <consortium name="The Broad Institute Genomics Platform"/>
            <consortium name="The Broad Institute Genome Sequencing Center for Infectious Disease"/>
            <person name="Wu L."/>
            <person name="Ma J."/>
        </authorList>
    </citation>
    <scope>NUCLEOTIDE SEQUENCE [LARGE SCALE GENOMIC DNA]</scope>
    <source>
        <strain evidence="6">JCM 17666</strain>
    </source>
</reference>
<comment type="cofactor">
    <cofactor evidence="1">
        <name>a divalent metal cation</name>
        <dbReference type="ChEBI" id="CHEBI:60240"/>
    </cofactor>
</comment>
<comment type="caution">
    <text evidence="5">The sequence shown here is derived from an EMBL/GenBank/DDBJ whole genome shotgun (WGS) entry which is preliminary data.</text>
</comment>
<evidence type="ECO:0000256" key="4">
    <source>
        <dbReference type="ARBA" id="ARBA00030169"/>
    </source>
</evidence>
<evidence type="ECO:0000256" key="2">
    <source>
        <dbReference type="ARBA" id="ARBA00016549"/>
    </source>
</evidence>
<dbReference type="RefSeq" id="WP_345251220.1">
    <property type="nucleotide sequence ID" value="NZ_BAABFO010000019.1"/>
</dbReference>
<dbReference type="InterPro" id="IPR036704">
    <property type="entry name" value="RraA/RraA-like_sf"/>
</dbReference>
<dbReference type="Gene3D" id="3.50.30.40">
    <property type="entry name" value="Ribonuclease E inhibitor RraA/RraA-like"/>
    <property type="match status" value="1"/>
</dbReference>
<protein>
    <recommendedName>
        <fullName evidence="2">Putative 4-hydroxy-4-methyl-2-oxoglutarate aldolase</fullName>
    </recommendedName>
    <alternativeName>
        <fullName evidence="3">Regulator of ribonuclease activity homolog</fullName>
    </alternativeName>
    <alternativeName>
        <fullName evidence="4">RraA-like protein</fullName>
    </alternativeName>
</protein>
<name>A0ABP8HFI1_9BURK</name>
<dbReference type="Pfam" id="PF03737">
    <property type="entry name" value="RraA-like"/>
    <property type="match status" value="1"/>
</dbReference>
<dbReference type="PANTHER" id="PTHR33254">
    <property type="entry name" value="4-HYDROXY-4-METHYL-2-OXOGLUTARATE ALDOLASE 3-RELATED"/>
    <property type="match status" value="1"/>
</dbReference>
<dbReference type="InterPro" id="IPR005493">
    <property type="entry name" value="RraA/RraA-like"/>
</dbReference>
<gene>
    <name evidence="5" type="ORF">GCM10023144_35540</name>
</gene>
<evidence type="ECO:0000313" key="6">
    <source>
        <dbReference type="Proteomes" id="UP001501671"/>
    </source>
</evidence>
<proteinExistence type="predicted"/>
<accession>A0ABP8HFI1</accession>
<evidence type="ECO:0000256" key="1">
    <source>
        <dbReference type="ARBA" id="ARBA00001968"/>
    </source>
</evidence>
<sequence length="247" mass="26867">MNDAIRSARPEAADPGLAARLAKLPTGVVWDVLRVMGLPHQAVDASIAGLESSMALCGPAFCVKGQTWLGALPKPDPRLPQPRYELFDHLYPGCIMVVDSGRYGEAVLMGENFAISAVAAGCAGFVLDGATRDAQSLVDQRIPVFKRFVTPASSAGRWSITHFEVPITLPGQTSAGVPVHPGDFVLADRDGVVIVPRQHAARVADYAARVDEIEQIQRKELIEGKDDRRTIYERYDRFAHIEPIARD</sequence>
<dbReference type="CDD" id="cd16841">
    <property type="entry name" value="RraA_family"/>
    <property type="match status" value="1"/>
</dbReference>
<keyword evidence="6" id="KW-1185">Reference proteome</keyword>
<evidence type="ECO:0000256" key="3">
    <source>
        <dbReference type="ARBA" id="ARBA00029596"/>
    </source>
</evidence>
<dbReference type="Proteomes" id="UP001501671">
    <property type="component" value="Unassembled WGS sequence"/>
</dbReference>
<dbReference type="PANTHER" id="PTHR33254:SF4">
    <property type="entry name" value="4-HYDROXY-4-METHYL-2-OXOGLUTARATE ALDOLASE 3-RELATED"/>
    <property type="match status" value="1"/>
</dbReference>
<dbReference type="SUPFAM" id="SSF89562">
    <property type="entry name" value="RraA-like"/>
    <property type="match status" value="1"/>
</dbReference>
<evidence type="ECO:0000313" key="5">
    <source>
        <dbReference type="EMBL" id="GAA4338453.1"/>
    </source>
</evidence>
<organism evidence="5 6">
    <name type="scientific">Pigmentiphaga soli</name>
    <dbReference type="NCBI Taxonomy" id="1007095"/>
    <lineage>
        <taxon>Bacteria</taxon>
        <taxon>Pseudomonadati</taxon>
        <taxon>Pseudomonadota</taxon>
        <taxon>Betaproteobacteria</taxon>
        <taxon>Burkholderiales</taxon>
        <taxon>Alcaligenaceae</taxon>
        <taxon>Pigmentiphaga</taxon>
    </lineage>
</organism>
<dbReference type="EMBL" id="BAABFO010000019">
    <property type="protein sequence ID" value="GAA4338453.1"/>
    <property type="molecule type" value="Genomic_DNA"/>
</dbReference>